<dbReference type="PIRSF" id="PIRSF029730">
    <property type="entry name" value="UCP029730"/>
    <property type="match status" value="1"/>
</dbReference>
<dbReference type="EMBL" id="CP018191">
    <property type="protein sequence ID" value="APH55121.1"/>
    <property type="molecule type" value="Genomic_DNA"/>
</dbReference>
<dbReference type="InterPro" id="IPR007709">
    <property type="entry name" value="N-FG_amidohydro"/>
</dbReference>
<protein>
    <submittedName>
        <fullName evidence="1">Cytosolic protein</fullName>
    </submittedName>
</protein>
<sequence length="264" mass="29154">MATEGTGRMAHNSLLQAPEDAAPVIVLRPEAKTDILLVVDHAGRAIPRHLGLLGLPPTELDRHIAWDIGIAGVSEALSQHLDATCIMQRYSRLVIDCNRPLHVPSAIPEISEDTWIPGNAGLDEAAREARRAEIYAPYHARIAAELDRRVGRPTVLVAMHSFTPVYKGEVREMQAGVLYNHHTALPHIMLDLLRAENGLVVGDNAPYSVSDETDYTVPFHAERRGLPYLEMEIRQDLIADAAGQAEWAERMARLLRIGISRLIG</sequence>
<evidence type="ECO:0000313" key="2">
    <source>
        <dbReference type="Proteomes" id="UP000182373"/>
    </source>
</evidence>
<evidence type="ECO:0000313" key="1">
    <source>
        <dbReference type="EMBL" id="APH55121.1"/>
    </source>
</evidence>
<proteinExistence type="predicted"/>
<reference evidence="2" key="1">
    <citation type="submission" date="2016-11" db="EMBL/GenBank/DDBJ databases">
        <title>Comparative genomic and phenotypic analysis of Granulibacter bethesdensis clinical isolates from patients with chronic granulomatous disease.</title>
        <authorList>
            <person name="Zarember K.A."/>
            <person name="Porcella S.F."/>
            <person name="Chu J."/>
            <person name="Ding L."/>
            <person name="Dahlstrom E."/>
            <person name="Barbian K."/>
            <person name="Martens C."/>
            <person name="Sykora L."/>
            <person name="Kramer S."/>
            <person name="Pettinato A.M."/>
            <person name="Hong H."/>
            <person name="Wald G."/>
            <person name="Berg L.J."/>
            <person name="Rogge L.S."/>
            <person name="Greenberg D.E."/>
            <person name="Falcone E.L."/>
            <person name="Neves J.F."/>
            <person name="Simoes M.J."/>
            <person name="Casal M."/>
            <person name="Rodriguez-Lopez F.C."/>
            <person name="Zelazny A."/>
            <person name="Gallin J.I."/>
            <person name="Holland S.M."/>
        </authorList>
    </citation>
    <scope>NUCLEOTIDE SEQUENCE [LARGE SCALE GENOMIC DNA]</scope>
    <source>
        <strain evidence="2">NIH9.1</strain>
    </source>
</reference>
<dbReference type="SUPFAM" id="SSF53187">
    <property type="entry name" value="Zn-dependent exopeptidases"/>
    <property type="match status" value="1"/>
</dbReference>
<accession>A0AAC9KAR7</accession>
<gene>
    <name evidence="1" type="ORF">GbCGDNIH9_1811</name>
</gene>
<dbReference type="AlphaFoldDB" id="A0AAC9KAR7"/>
<organism evidence="1 2">
    <name type="scientific">Granulibacter bethesdensis</name>
    <dbReference type="NCBI Taxonomy" id="364410"/>
    <lineage>
        <taxon>Bacteria</taxon>
        <taxon>Pseudomonadati</taxon>
        <taxon>Pseudomonadota</taxon>
        <taxon>Alphaproteobacteria</taxon>
        <taxon>Acetobacterales</taxon>
        <taxon>Acetobacteraceae</taxon>
        <taxon>Granulibacter</taxon>
    </lineage>
</organism>
<dbReference type="InterPro" id="IPR011227">
    <property type="entry name" value="UCP029730"/>
</dbReference>
<name>A0AAC9KAR7_9PROT</name>
<dbReference type="Proteomes" id="UP000182373">
    <property type="component" value="Chromosome"/>
</dbReference>
<dbReference type="Pfam" id="PF05013">
    <property type="entry name" value="FGase"/>
    <property type="match status" value="1"/>
</dbReference>
<dbReference type="Gene3D" id="3.40.630.40">
    <property type="entry name" value="Zn-dependent exopeptidases"/>
    <property type="match status" value="1"/>
</dbReference>